<dbReference type="AlphaFoldDB" id="A0A6N6N5T9"/>
<name>A0A6N6N5T9_9BACT</name>
<dbReference type="Proteomes" id="UP000438699">
    <property type="component" value="Unassembled WGS sequence"/>
</dbReference>
<feature type="transmembrane region" description="Helical" evidence="1">
    <location>
        <begin position="12"/>
        <end position="32"/>
    </location>
</feature>
<accession>A0A6N6N5T9</accession>
<keyword evidence="1" id="KW-0812">Transmembrane</keyword>
<reference evidence="2 3" key="1">
    <citation type="journal article" date="2017" name="Int. J. Syst. Evol. Microbiol.">
        <title>Desulfovibrio senegalensis sp. nov., a mesophilic sulfate reducer isolated from marine sediment.</title>
        <authorList>
            <person name="Thioye A."/>
            <person name="Gam Z.B.A."/>
            <person name="Mbengue M."/>
            <person name="Cayol J.L."/>
            <person name="Joseph-Bartoli M."/>
            <person name="Toure-Kane C."/>
            <person name="Labat M."/>
        </authorList>
    </citation>
    <scope>NUCLEOTIDE SEQUENCE [LARGE SCALE GENOMIC DNA]</scope>
    <source>
        <strain evidence="2 3">DSM 101509</strain>
    </source>
</reference>
<keyword evidence="3" id="KW-1185">Reference proteome</keyword>
<sequence>MFELLKAMSKALFRVIFNVWFLVALVAGFVSWQLHGVHQQQDELTRIRHRLGQFNDVSDVMWQDYETLRVVLKFNYRHDPQVLGPMFCNTLQDIRMPHTIIMGTILPGQKFRQLAACQCEKEHPPNDE</sequence>
<proteinExistence type="predicted"/>
<evidence type="ECO:0000313" key="3">
    <source>
        <dbReference type="Proteomes" id="UP000438699"/>
    </source>
</evidence>
<comment type="caution">
    <text evidence="2">The sequence shown here is derived from an EMBL/GenBank/DDBJ whole genome shotgun (WGS) entry which is preliminary data.</text>
</comment>
<keyword evidence="1" id="KW-0472">Membrane</keyword>
<dbReference type="RefSeq" id="WP_151149767.1">
    <property type="nucleotide sequence ID" value="NZ_WAIE01000001.1"/>
</dbReference>
<keyword evidence="1" id="KW-1133">Transmembrane helix</keyword>
<evidence type="ECO:0000313" key="2">
    <source>
        <dbReference type="EMBL" id="KAB1443396.1"/>
    </source>
</evidence>
<protein>
    <submittedName>
        <fullName evidence="2">Uncharacterized protein</fullName>
    </submittedName>
</protein>
<evidence type="ECO:0000256" key="1">
    <source>
        <dbReference type="SAM" id="Phobius"/>
    </source>
</evidence>
<dbReference type="EMBL" id="WAIE01000001">
    <property type="protein sequence ID" value="KAB1443396.1"/>
    <property type="molecule type" value="Genomic_DNA"/>
</dbReference>
<gene>
    <name evidence="2" type="ORF">F8A88_03825</name>
</gene>
<organism evidence="2 3">
    <name type="scientific">Pseudodesulfovibrio senegalensis</name>
    <dbReference type="NCBI Taxonomy" id="1721087"/>
    <lineage>
        <taxon>Bacteria</taxon>
        <taxon>Pseudomonadati</taxon>
        <taxon>Thermodesulfobacteriota</taxon>
        <taxon>Desulfovibrionia</taxon>
        <taxon>Desulfovibrionales</taxon>
        <taxon>Desulfovibrionaceae</taxon>
    </lineage>
</organism>